<organism evidence="1 2">
    <name type="scientific">Aspergillus uvarum CBS 121591</name>
    <dbReference type="NCBI Taxonomy" id="1448315"/>
    <lineage>
        <taxon>Eukaryota</taxon>
        <taxon>Fungi</taxon>
        <taxon>Dikarya</taxon>
        <taxon>Ascomycota</taxon>
        <taxon>Pezizomycotina</taxon>
        <taxon>Eurotiomycetes</taxon>
        <taxon>Eurotiomycetidae</taxon>
        <taxon>Eurotiales</taxon>
        <taxon>Aspergillaceae</taxon>
        <taxon>Aspergillus</taxon>
        <taxon>Aspergillus subgen. Circumdati</taxon>
    </lineage>
</organism>
<dbReference type="RefSeq" id="XP_025490185.1">
    <property type="nucleotide sequence ID" value="XM_025629895.1"/>
</dbReference>
<dbReference type="AlphaFoldDB" id="A0A319C473"/>
<gene>
    <name evidence="1" type="ORF">BO82DRAFT_122977</name>
</gene>
<sequence>MSKTLKSIPACVQSQIFISVQSVLLPSDHIAQTFVFLNQDCASKYSIIRGGEDEKDFILTHGPGGFPWRVECDFPQGGVWQTPGSLQCCPCANPFSFLLPQSQFLWPISRKYLSQGPGSFLEGALYLAEKHKSPPLSPPLPLIHSRLVLTMLECTIRHCAAPLKGRILFQEG</sequence>
<dbReference type="GeneID" id="37132636"/>
<evidence type="ECO:0000313" key="1">
    <source>
        <dbReference type="EMBL" id="PYH79985.1"/>
    </source>
</evidence>
<proteinExistence type="predicted"/>
<dbReference type="Proteomes" id="UP000248340">
    <property type="component" value="Unassembled WGS sequence"/>
</dbReference>
<protein>
    <submittedName>
        <fullName evidence="1">Uncharacterized protein</fullName>
    </submittedName>
</protein>
<keyword evidence="2" id="KW-1185">Reference proteome</keyword>
<dbReference type="VEuPathDB" id="FungiDB:BO82DRAFT_122977"/>
<dbReference type="EMBL" id="KZ821714">
    <property type="protein sequence ID" value="PYH79985.1"/>
    <property type="molecule type" value="Genomic_DNA"/>
</dbReference>
<reference evidence="1 2" key="1">
    <citation type="submission" date="2016-12" db="EMBL/GenBank/DDBJ databases">
        <title>The genomes of Aspergillus section Nigri reveals drivers in fungal speciation.</title>
        <authorList>
            <consortium name="DOE Joint Genome Institute"/>
            <person name="Vesth T.C."/>
            <person name="Nybo J."/>
            <person name="Theobald S."/>
            <person name="Brandl J."/>
            <person name="Frisvad J.C."/>
            <person name="Nielsen K.F."/>
            <person name="Lyhne E.K."/>
            <person name="Kogle M.E."/>
            <person name="Kuo A."/>
            <person name="Riley R."/>
            <person name="Clum A."/>
            <person name="Nolan M."/>
            <person name="Lipzen A."/>
            <person name="Salamov A."/>
            <person name="Henrissat B."/>
            <person name="Wiebenga A."/>
            <person name="De Vries R.P."/>
            <person name="Grigoriev I.V."/>
            <person name="Mortensen U.H."/>
            <person name="Andersen M.R."/>
            <person name="Baker S.E."/>
        </authorList>
    </citation>
    <scope>NUCLEOTIDE SEQUENCE [LARGE SCALE GENOMIC DNA]</scope>
    <source>
        <strain evidence="1 2">CBS 121591</strain>
    </source>
</reference>
<accession>A0A319C473</accession>
<name>A0A319C473_9EURO</name>
<evidence type="ECO:0000313" key="2">
    <source>
        <dbReference type="Proteomes" id="UP000248340"/>
    </source>
</evidence>